<dbReference type="Proteomes" id="UP001501495">
    <property type="component" value="Unassembled WGS sequence"/>
</dbReference>
<proteinExistence type="predicted"/>
<keyword evidence="4" id="KW-1185">Reference proteome</keyword>
<feature type="domain" description="XdhC- CoxI" evidence="1">
    <location>
        <begin position="11"/>
        <end position="78"/>
    </location>
</feature>
<evidence type="ECO:0000313" key="4">
    <source>
        <dbReference type="Proteomes" id="UP001501495"/>
    </source>
</evidence>
<dbReference type="EMBL" id="BAAAZH010000037">
    <property type="protein sequence ID" value="GAA4130197.1"/>
    <property type="molecule type" value="Genomic_DNA"/>
</dbReference>
<gene>
    <name evidence="3" type="ORF">GCM10022215_43640</name>
</gene>
<dbReference type="InterPro" id="IPR052698">
    <property type="entry name" value="MoCofactor_Util/Proc"/>
</dbReference>
<feature type="domain" description="XdhC Rossmann" evidence="2">
    <location>
        <begin position="204"/>
        <end position="351"/>
    </location>
</feature>
<dbReference type="PANTHER" id="PTHR30388:SF4">
    <property type="entry name" value="MOLYBDENUM COFACTOR INSERTION CHAPERONE PAOD"/>
    <property type="match status" value="1"/>
</dbReference>
<dbReference type="Gene3D" id="3.40.50.720">
    <property type="entry name" value="NAD(P)-binding Rossmann-like Domain"/>
    <property type="match status" value="1"/>
</dbReference>
<dbReference type="RefSeq" id="WP_344735670.1">
    <property type="nucleotide sequence ID" value="NZ_BAAAZH010000037.1"/>
</dbReference>
<dbReference type="InterPro" id="IPR027051">
    <property type="entry name" value="XdhC_Rossmann_dom"/>
</dbReference>
<dbReference type="Pfam" id="PF13478">
    <property type="entry name" value="XdhC_C"/>
    <property type="match status" value="1"/>
</dbReference>
<name>A0ABP7Y471_9ACTN</name>
<organism evidence="3 4">
    <name type="scientific">Nocardioides fonticola</name>
    <dbReference type="NCBI Taxonomy" id="450363"/>
    <lineage>
        <taxon>Bacteria</taxon>
        <taxon>Bacillati</taxon>
        <taxon>Actinomycetota</taxon>
        <taxon>Actinomycetes</taxon>
        <taxon>Propionibacteriales</taxon>
        <taxon>Nocardioidaceae</taxon>
        <taxon>Nocardioides</taxon>
    </lineage>
</organism>
<dbReference type="Pfam" id="PF02625">
    <property type="entry name" value="XdhC_CoxI"/>
    <property type="match status" value="2"/>
</dbReference>
<dbReference type="PANTHER" id="PTHR30388">
    <property type="entry name" value="ALDEHYDE OXIDOREDUCTASE MOLYBDENUM COFACTOR ASSEMBLY PROTEIN"/>
    <property type="match status" value="1"/>
</dbReference>
<dbReference type="InterPro" id="IPR003777">
    <property type="entry name" value="XdhC_CoxI"/>
</dbReference>
<comment type="caution">
    <text evidence="3">The sequence shown here is derived from an EMBL/GenBank/DDBJ whole genome shotgun (WGS) entry which is preliminary data.</text>
</comment>
<sequence length="385" mass="40645">MREPWSDLLECWRSGRTAALATVTSIRGSAPREVGSAMLVRDDGTVVGSVSGGCVEGAVYETALEVISSGRPAREQYGIADEAGIAVGLTCGGEIEIFVEAVSPSTFPDLDRLAELVALERPVAIATVVEHPDDEVVGRRLLIEPDAAPSGSLGSPRRDAAVHDDAEGVLATGRSATLTYGVDGERRGLGMRVLVQVFAPPPRLLIFGAVDHAAALAQVGAFLGYDVTVCDARQVFATPERFPAAARVVVDWPHRYLAAEHEAGRIDARTALAVLTHDPKFDVPLLTVALRLPAIGFIGAMGSRRTHDDRLERLREAGVTDEELTRLSSPVGLDLGGRTPQETAVSIAAELVAAQWGGSGRPLRVLDTPVHGPNLPLDLSVGRSS</sequence>
<accession>A0ABP7Y471</accession>
<evidence type="ECO:0000313" key="3">
    <source>
        <dbReference type="EMBL" id="GAA4130197.1"/>
    </source>
</evidence>
<reference evidence="4" key="1">
    <citation type="journal article" date="2019" name="Int. J. Syst. Evol. Microbiol.">
        <title>The Global Catalogue of Microorganisms (GCM) 10K type strain sequencing project: providing services to taxonomists for standard genome sequencing and annotation.</title>
        <authorList>
            <consortium name="The Broad Institute Genomics Platform"/>
            <consortium name="The Broad Institute Genome Sequencing Center for Infectious Disease"/>
            <person name="Wu L."/>
            <person name="Ma J."/>
        </authorList>
    </citation>
    <scope>NUCLEOTIDE SEQUENCE [LARGE SCALE GENOMIC DNA]</scope>
    <source>
        <strain evidence="4">JCM 16703</strain>
    </source>
</reference>
<protein>
    <submittedName>
        <fullName evidence="3">XdhC family protein</fullName>
    </submittedName>
</protein>
<evidence type="ECO:0000259" key="1">
    <source>
        <dbReference type="Pfam" id="PF02625"/>
    </source>
</evidence>
<evidence type="ECO:0000259" key="2">
    <source>
        <dbReference type="Pfam" id="PF13478"/>
    </source>
</evidence>
<feature type="domain" description="XdhC- CoxI" evidence="1">
    <location>
        <begin position="118"/>
        <end position="181"/>
    </location>
</feature>